<dbReference type="PANTHER" id="PTHR18964">
    <property type="entry name" value="ROK (REPRESSOR, ORF, KINASE) FAMILY"/>
    <property type="match status" value="1"/>
</dbReference>
<name>A0ABX9N0G7_9MICO</name>
<feature type="non-terminal residue" evidence="2">
    <location>
        <position position="1"/>
    </location>
</feature>
<evidence type="ECO:0000256" key="1">
    <source>
        <dbReference type="ARBA" id="ARBA00006479"/>
    </source>
</evidence>
<accession>A0ABX9N0G7</accession>
<dbReference type="InterPro" id="IPR043129">
    <property type="entry name" value="ATPase_NBD"/>
</dbReference>
<dbReference type="SUPFAM" id="SSF53067">
    <property type="entry name" value="Actin-like ATPase domain"/>
    <property type="match status" value="1"/>
</dbReference>
<sequence length="101" mass="9595">GVAEFGMGAARGARDAVVVSIGTGIGAAVFVDGRLYTAGGRGAEIGHMRTTPVGSTAGVRCACGGSGCLETVASAKGVADAYARATGGTTTEGGAARVFAA</sequence>
<dbReference type="Gene3D" id="3.30.420.40">
    <property type="match status" value="1"/>
</dbReference>
<gene>
    <name evidence="2" type="ORF">DZF98_17490</name>
</gene>
<keyword evidence="3" id="KW-1185">Reference proteome</keyword>
<proteinExistence type="inferred from homology"/>
<dbReference type="Pfam" id="PF00480">
    <property type="entry name" value="ROK"/>
    <property type="match status" value="1"/>
</dbReference>
<evidence type="ECO:0000313" key="3">
    <source>
        <dbReference type="Proteomes" id="UP000265355"/>
    </source>
</evidence>
<comment type="caution">
    <text evidence="2">The sequence shown here is derived from an EMBL/GenBank/DDBJ whole genome shotgun (WGS) entry which is preliminary data.</text>
</comment>
<protein>
    <submittedName>
        <fullName evidence="2">ROK family protein</fullName>
    </submittedName>
</protein>
<evidence type="ECO:0000313" key="2">
    <source>
        <dbReference type="EMBL" id="RII85491.1"/>
    </source>
</evidence>
<feature type="non-terminal residue" evidence="2">
    <location>
        <position position="101"/>
    </location>
</feature>
<comment type="similarity">
    <text evidence="1">Belongs to the ROK (NagC/XylR) family.</text>
</comment>
<reference evidence="2 3" key="1">
    <citation type="submission" date="2018-08" db="EMBL/GenBank/DDBJ databases">
        <title>Genome Sequence of Clavibacter michiganensis Subspecies type strains, and the Atypical Peach-Colored Strains Isolated from Tomato.</title>
        <authorList>
            <person name="Osdaghi E."/>
            <person name="Portier P."/>
            <person name="Briand M."/>
            <person name="Jacques M.-A."/>
        </authorList>
    </citation>
    <scope>NUCLEOTIDE SEQUENCE [LARGE SCALE GENOMIC DNA]</scope>
    <source>
        <strain evidence="2 3">CFBP 8216</strain>
    </source>
</reference>
<dbReference type="EMBL" id="QWEE01000785">
    <property type="protein sequence ID" value="RII85491.1"/>
    <property type="molecule type" value="Genomic_DNA"/>
</dbReference>
<dbReference type="Proteomes" id="UP000265355">
    <property type="component" value="Unassembled WGS sequence"/>
</dbReference>
<dbReference type="PANTHER" id="PTHR18964:SF149">
    <property type="entry name" value="BIFUNCTIONAL UDP-N-ACETYLGLUCOSAMINE 2-EPIMERASE_N-ACETYLMANNOSAMINE KINASE"/>
    <property type="match status" value="1"/>
</dbReference>
<dbReference type="InterPro" id="IPR000600">
    <property type="entry name" value="ROK"/>
</dbReference>
<organism evidence="2 3">
    <name type="scientific">Clavibacter californiensis</name>
    <dbReference type="NCBI Taxonomy" id="1401995"/>
    <lineage>
        <taxon>Bacteria</taxon>
        <taxon>Bacillati</taxon>
        <taxon>Actinomycetota</taxon>
        <taxon>Actinomycetes</taxon>
        <taxon>Micrococcales</taxon>
        <taxon>Microbacteriaceae</taxon>
        <taxon>Clavibacter</taxon>
    </lineage>
</organism>